<keyword evidence="4 6" id="KW-1133">Transmembrane helix</keyword>
<dbReference type="PANTHER" id="PTHR30213">
    <property type="entry name" value="INNER MEMBRANE PROTEIN YHJD"/>
    <property type="match status" value="1"/>
</dbReference>
<evidence type="ECO:0000256" key="4">
    <source>
        <dbReference type="ARBA" id="ARBA00022989"/>
    </source>
</evidence>
<dbReference type="Pfam" id="PF03631">
    <property type="entry name" value="Virul_fac_BrkB"/>
    <property type="match status" value="1"/>
</dbReference>
<dbReference type="EMBL" id="CAFBLQ010000192">
    <property type="protein sequence ID" value="CAB4881887.1"/>
    <property type="molecule type" value="Genomic_DNA"/>
</dbReference>
<dbReference type="InterPro" id="IPR017039">
    <property type="entry name" value="Virul_fac_BrkB"/>
</dbReference>
<protein>
    <submittedName>
        <fullName evidence="7">Unannotated protein</fullName>
    </submittedName>
</protein>
<feature type="transmembrane region" description="Helical" evidence="6">
    <location>
        <begin position="254"/>
        <end position="278"/>
    </location>
</feature>
<name>A0A6J7EF07_9ZZZZ</name>
<feature type="transmembrane region" description="Helical" evidence="6">
    <location>
        <begin position="102"/>
        <end position="125"/>
    </location>
</feature>
<dbReference type="AlphaFoldDB" id="A0A6J7EF07"/>
<sequence>MPRPVEAISARWRTSVAPSAGWRAVRAMTTDGGTDRAAGLSYYATLALFPALFVGITLLGLIGQERLVNDIVHFAEQRGADTATAQVIGTIATAATQASSGALTMALVISLLLGLNAASGLWGAAGRAIDATHGVADERSFIRRRLTTWALTLATVILFLAAVVMVFLGGGWAGELFRALGIGGTFDGIWGVLRWPLAVGFALAALALTRRHAPAPAARQRSAVTIGTLITTGLWLALTFGFAVYVSGFSHYGALYGVFSTIILLLLWLYLLSLAFLYGAELDLQRKRGCGADA</sequence>
<comment type="subcellular location">
    <subcellularLocation>
        <location evidence="1">Cell membrane</location>
        <topology evidence="1">Multi-pass membrane protein</topology>
    </subcellularLocation>
</comment>
<evidence type="ECO:0000256" key="1">
    <source>
        <dbReference type="ARBA" id="ARBA00004651"/>
    </source>
</evidence>
<feature type="transmembrane region" description="Helical" evidence="6">
    <location>
        <begin position="146"/>
        <end position="168"/>
    </location>
</feature>
<reference evidence="7" key="1">
    <citation type="submission" date="2020-05" db="EMBL/GenBank/DDBJ databases">
        <authorList>
            <person name="Chiriac C."/>
            <person name="Salcher M."/>
            <person name="Ghai R."/>
            <person name="Kavagutti S V."/>
        </authorList>
    </citation>
    <scope>NUCLEOTIDE SEQUENCE</scope>
</reference>
<gene>
    <name evidence="7" type="ORF">UFOPK3423_01427</name>
</gene>
<evidence type="ECO:0000256" key="6">
    <source>
        <dbReference type="SAM" id="Phobius"/>
    </source>
</evidence>
<evidence type="ECO:0000256" key="5">
    <source>
        <dbReference type="ARBA" id="ARBA00023136"/>
    </source>
</evidence>
<keyword evidence="3 6" id="KW-0812">Transmembrane</keyword>
<accession>A0A6J7EF07</accession>
<dbReference type="PIRSF" id="PIRSF035875">
    <property type="entry name" value="RNase_BN"/>
    <property type="match status" value="1"/>
</dbReference>
<organism evidence="7">
    <name type="scientific">freshwater metagenome</name>
    <dbReference type="NCBI Taxonomy" id="449393"/>
    <lineage>
        <taxon>unclassified sequences</taxon>
        <taxon>metagenomes</taxon>
        <taxon>ecological metagenomes</taxon>
    </lineage>
</organism>
<feature type="transmembrane region" description="Helical" evidence="6">
    <location>
        <begin position="229"/>
        <end position="248"/>
    </location>
</feature>
<evidence type="ECO:0000256" key="3">
    <source>
        <dbReference type="ARBA" id="ARBA00022692"/>
    </source>
</evidence>
<dbReference type="NCBIfam" id="TIGR00765">
    <property type="entry name" value="yihY_not_rbn"/>
    <property type="match status" value="1"/>
</dbReference>
<evidence type="ECO:0000313" key="7">
    <source>
        <dbReference type="EMBL" id="CAB4881887.1"/>
    </source>
</evidence>
<proteinExistence type="predicted"/>
<feature type="transmembrane region" description="Helical" evidence="6">
    <location>
        <begin position="40"/>
        <end position="62"/>
    </location>
</feature>
<dbReference type="PANTHER" id="PTHR30213:SF0">
    <property type="entry name" value="UPF0761 MEMBRANE PROTEIN YIHY"/>
    <property type="match status" value="1"/>
</dbReference>
<keyword evidence="5 6" id="KW-0472">Membrane</keyword>
<keyword evidence="2" id="KW-1003">Cell membrane</keyword>
<dbReference type="GO" id="GO:0005886">
    <property type="term" value="C:plasma membrane"/>
    <property type="evidence" value="ECO:0007669"/>
    <property type="project" value="UniProtKB-SubCell"/>
</dbReference>
<evidence type="ECO:0000256" key="2">
    <source>
        <dbReference type="ARBA" id="ARBA00022475"/>
    </source>
</evidence>
<feature type="transmembrane region" description="Helical" evidence="6">
    <location>
        <begin position="188"/>
        <end position="208"/>
    </location>
</feature>